<reference evidence="3" key="1">
    <citation type="journal article" date="2017" name="Nat. Microbiol.">
        <title>Global analysis of biosynthetic gene clusters reveals vast potential of secondary metabolite production in Penicillium species.</title>
        <authorList>
            <person name="Nielsen J.C."/>
            <person name="Grijseels S."/>
            <person name="Prigent S."/>
            <person name="Ji B."/>
            <person name="Dainat J."/>
            <person name="Nielsen K.F."/>
            <person name="Frisvad J.C."/>
            <person name="Workman M."/>
            <person name="Nielsen J."/>
        </authorList>
    </citation>
    <scope>NUCLEOTIDE SEQUENCE [LARGE SCALE GENOMIC DNA]</scope>
    <source>
        <strain evidence="3">IBT 11843</strain>
    </source>
</reference>
<dbReference type="SUPFAM" id="SSF56112">
    <property type="entry name" value="Protein kinase-like (PK-like)"/>
    <property type="match status" value="1"/>
</dbReference>
<dbReference type="OMA" id="WICELHE"/>
<keyword evidence="3" id="KW-1185">Reference proteome</keyword>
<organism evidence="2 3">
    <name type="scientific">Penicillium decumbens</name>
    <dbReference type="NCBI Taxonomy" id="69771"/>
    <lineage>
        <taxon>Eukaryota</taxon>
        <taxon>Fungi</taxon>
        <taxon>Dikarya</taxon>
        <taxon>Ascomycota</taxon>
        <taxon>Pezizomycotina</taxon>
        <taxon>Eurotiomycetes</taxon>
        <taxon>Eurotiomycetidae</taxon>
        <taxon>Eurotiales</taxon>
        <taxon>Aspergillaceae</taxon>
        <taxon>Penicillium</taxon>
    </lineage>
</organism>
<name>A0A1V6P1H0_PENDC</name>
<feature type="domain" description="Aminoglycoside phosphotransferase" evidence="1">
    <location>
        <begin position="162"/>
        <end position="251"/>
    </location>
</feature>
<dbReference type="Pfam" id="PF01636">
    <property type="entry name" value="APH"/>
    <property type="match status" value="1"/>
</dbReference>
<dbReference type="OrthoDB" id="4540690at2759"/>
<evidence type="ECO:0000313" key="3">
    <source>
        <dbReference type="Proteomes" id="UP000191522"/>
    </source>
</evidence>
<dbReference type="InterPro" id="IPR011009">
    <property type="entry name" value="Kinase-like_dom_sf"/>
</dbReference>
<dbReference type="AlphaFoldDB" id="A0A1V6P1H0"/>
<evidence type="ECO:0000313" key="2">
    <source>
        <dbReference type="EMBL" id="OQD70466.1"/>
    </source>
</evidence>
<dbReference type="Proteomes" id="UP000191522">
    <property type="component" value="Unassembled WGS sequence"/>
</dbReference>
<accession>A0A1V6P1H0</accession>
<comment type="caution">
    <text evidence="2">The sequence shown here is derived from an EMBL/GenBank/DDBJ whole genome shotgun (WGS) entry which is preliminary data.</text>
</comment>
<dbReference type="STRING" id="69771.A0A1V6P1H0"/>
<dbReference type="InterPro" id="IPR002575">
    <property type="entry name" value="Aminoglycoside_PTrfase"/>
</dbReference>
<protein>
    <recommendedName>
        <fullName evidence="1">Aminoglycoside phosphotransferase domain-containing protein</fullName>
    </recommendedName>
</protein>
<proteinExistence type="predicted"/>
<sequence length="332" mass="37422">MPPIASDKDLPKLLDTPTKQVKWVKKLALKHLGSAVKHIDRPPMQGMFSRTFMLALADGREVVQHIRTEPLDLDAFKIAKKALGSVVPDAVALEDEDLLSEGVWAYSFTHLYGKMWLHGIAGKGAKGRIAINKSLGRVLSKGCLDNNSDEVVNSRVRSHLEALLASPLEDINLYRHQLQDFRDKLDQLKQLPLWVAHYDLNEVNVLIDEECNITGLIDWELSTPLPFGVNFGRIHTYAGEYTGGEFWVPDEFEDAERAFWNELFRGMPAETRDKLEQQINLVQDAVILGTLLDCLSIEQGKVIIGSVSKKALPKLLTYRIPFVRGDEPPYRD</sequence>
<dbReference type="EMBL" id="MDYL01000023">
    <property type="protein sequence ID" value="OQD70466.1"/>
    <property type="molecule type" value="Genomic_DNA"/>
</dbReference>
<gene>
    <name evidence="2" type="ORF">PENDEC_c023G00362</name>
</gene>
<dbReference type="Gene3D" id="3.90.1200.10">
    <property type="match status" value="1"/>
</dbReference>
<evidence type="ECO:0000259" key="1">
    <source>
        <dbReference type="Pfam" id="PF01636"/>
    </source>
</evidence>